<name>A0ABT5YZJ4_9ACTN</name>
<dbReference type="EMBL" id="JARHTQ010000008">
    <property type="protein sequence ID" value="MDF2257007.1"/>
    <property type="molecule type" value="Genomic_DNA"/>
</dbReference>
<dbReference type="RefSeq" id="WP_275814247.1">
    <property type="nucleotide sequence ID" value="NZ_BAAANM010000003.1"/>
</dbReference>
<evidence type="ECO:0000256" key="1">
    <source>
        <dbReference type="SAM" id="MobiDB-lite"/>
    </source>
</evidence>
<feature type="region of interest" description="Disordered" evidence="1">
    <location>
        <begin position="1"/>
        <end position="23"/>
    </location>
</feature>
<evidence type="ECO:0000313" key="2">
    <source>
        <dbReference type="EMBL" id="MDF2257007.1"/>
    </source>
</evidence>
<evidence type="ECO:0000313" key="3">
    <source>
        <dbReference type="Proteomes" id="UP001220022"/>
    </source>
</evidence>
<dbReference type="InterPro" id="IPR007497">
    <property type="entry name" value="SIMPL/DUF541"/>
</dbReference>
<gene>
    <name evidence="2" type="ORF">P2L57_15115</name>
</gene>
<dbReference type="Pfam" id="PF04402">
    <property type="entry name" value="SIMPL"/>
    <property type="match status" value="1"/>
</dbReference>
<accession>A0ABT5YZJ4</accession>
<dbReference type="Proteomes" id="UP001220022">
    <property type="component" value="Unassembled WGS sequence"/>
</dbReference>
<dbReference type="PANTHER" id="PTHR34387">
    <property type="entry name" value="SLR1258 PROTEIN"/>
    <property type="match status" value="1"/>
</dbReference>
<reference evidence="2 3" key="1">
    <citation type="submission" date="2023-03" db="EMBL/GenBank/DDBJ databases">
        <title>Draft genome sequence of type strain Streptomyces ferralitis JCM 14344.</title>
        <authorList>
            <person name="Klaysubun C."/>
            <person name="Duangmal K."/>
        </authorList>
    </citation>
    <scope>NUCLEOTIDE SEQUENCE [LARGE SCALE GENOMIC DNA]</scope>
    <source>
        <strain evidence="2 3">JCM 14344</strain>
    </source>
</reference>
<keyword evidence="3" id="KW-1185">Reference proteome</keyword>
<sequence>MTTTPTTPTAHPEQPSADAPRIGVRGEANIEAEPELARIAITVSARGTDRRSALDDLTRRNTTVLELVRAHAEAVDKTQTSALVITPELTKGRGERVRSYHGRVHLEVTLTDFTALGELISRLAELDLTRVDGPWWSLRPDSPAYRTARTQAVRDAVQRAREYAEALGGEVTALLELSDTGVESPAPYRARAFGPAAPGAAAGAGPTPAITLEPERQTVHAQVTAHFTMTRPDLRAR</sequence>
<proteinExistence type="predicted"/>
<organism evidence="2 3">
    <name type="scientific">Streptantibioticus ferralitis</name>
    <dbReference type="NCBI Taxonomy" id="236510"/>
    <lineage>
        <taxon>Bacteria</taxon>
        <taxon>Bacillati</taxon>
        <taxon>Actinomycetota</taxon>
        <taxon>Actinomycetes</taxon>
        <taxon>Kitasatosporales</taxon>
        <taxon>Streptomycetaceae</taxon>
        <taxon>Streptantibioticus</taxon>
    </lineage>
</organism>
<comment type="caution">
    <text evidence="2">The sequence shown here is derived from an EMBL/GenBank/DDBJ whole genome shotgun (WGS) entry which is preliminary data.</text>
</comment>
<dbReference type="Gene3D" id="3.30.110.170">
    <property type="entry name" value="Protein of unknown function (DUF541), domain 1"/>
    <property type="match status" value="1"/>
</dbReference>
<dbReference type="InterPro" id="IPR052022">
    <property type="entry name" value="26kDa_periplasmic_antigen"/>
</dbReference>
<dbReference type="PANTHER" id="PTHR34387:SF2">
    <property type="entry name" value="SLR1258 PROTEIN"/>
    <property type="match status" value="1"/>
</dbReference>
<dbReference type="Gene3D" id="3.30.70.2970">
    <property type="entry name" value="Protein of unknown function (DUF541), domain 2"/>
    <property type="match status" value="1"/>
</dbReference>
<protein>
    <submittedName>
        <fullName evidence="2">SIMPL domain-containing protein</fullName>
    </submittedName>
</protein>